<reference evidence="2 3" key="1">
    <citation type="submission" date="2020-08" db="EMBL/GenBank/DDBJ databases">
        <title>A Genomic Blueprint of the Chicken Gut Microbiome.</title>
        <authorList>
            <person name="Gilroy R."/>
            <person name="Ravi A."/>
            <person name="Getino M."/>
            <person name="Pursley I."/>
            <person name="Horton D.L."/>
            <person name="Alikhan N.-F."/>
            <person name="Baker D."/>
            <person name="Gharbi K."/>
            <person name="Hall N."/>
            <person name="Watson M."/>
            <person name="Adriaenssens E.M."/>
            <person name="Foster-Nyarko E."/>
            <person name="Jarju S."/>
            <person name="Secka A."/>
            <person name="Antonio M."/>
            <person name="Oren A."/>
            <person name="Chaudhuri R."/>
            <person name="La Ragione R.M."/>
            <person name="Hildebrand F."/>
            <person name="Pallen M.J."/>
        </authorList>
    </citation>
    <scope>NUCLEOTIDE SEQUENCE [LARGE SCALE GENOMIC DNA]</scope>
    <source>
        <strain evidence="2 3">Sa5YUA1</strain>
    </source>
</reference>
<dbReference type="Pfam" id="PF02342">
    <property type="entry name" value="TerD"/>
    <property type="match status" value="1"/>
</dbReference>
<dbReference type="PANTHER" id="PTHR32097">
    <property type="entry name" value="CAMP-BINDING PROTEIN 1-RELATED"/>
    <property type="match status" value="1"/>
</dbReference>
<dbReference type="Gene3D" id="2.60.60.30">
    <property type="entry name" value="sav2460 like domains"/>
    <property type="match status" value="1"/>
</dbReference>
<dbReference type="CDD" id="cd06974">
    <property type="entry name" value="TerD_like"/>
    <property type="match status" value="1"/>
</dbReference>
<evidence type="ECO:0000313" key="3">
    <source>
        <dbReference type="Proteomes" id="UP000657931"/>
    </source>
</evidence>
<name>A0ABR8QLE7_9BACI</name>
<proteinExistence type="predicted"/>
<dbReference type="InterPro" id="IPR003325">
    <property type="entry name" value="TerD"/>
</dbReference>
<evidence type="ECO:0000259" key="1">
    <source>
        <dbReference type="Pfam" id="PF02342"/>
    </source>
</evidence>
<accession>A0ABR8QLE7</accession>
<evidence type="ECO:0000313" key="2">
    <source>
        <dbReference type="EMBL" id="MBD7936172.1"/>
    </source>
</evidence>
<gene>
    <name evidence="2" type="ORF">H9655_03955</name>
</gene>
<dbReference type="Proteomes" id="UP000657931">
    <property type="component" value="Unassembled WGS sequence"/>
</dbReference>
<sequence>MAISLQKGQRVDLTKGNPSLSKILVGLGWDPVKQKSGGGLLAGLFGGGGGGVDIDCDASVIMLGDNDKLRSNKDVIYFGNLKSGDGSIQHTGDNLTGDGDGDDEQILIDLSRIPSHIHKLVFVVNIYDCVKRKQHFGMIQNAFIRIVNSNNRQELIHFNLTENYDGKTSLVAGEIYRHGQDWKFAAVGNGTQAASLSDIVRSYS</sequence>
<feature type="domain" description="TerD" evidence="1">
    <location>
        <begin position="1"/>
        <end position="203"/>
    </location>
</feature>
<dbReference type="RefSeq" id="WP_191811062.1">
    <property type="nucleotide sequence ID" value="NZ_JACSQT010000001.1"/>
</dbReference>
<dbReference type="InterPro" id="IPR051324">
    <property type="entry name" value="Stress/Tellurium_Resist"/>
</dbReference>
<dbReference type="EMBL" id="JACSQT010000001">
    <property type="protein sequence ID" value="MBD7936172.1"/>
    <property type="molecule type" value="Genomic_DNA"/>
</dbReference>
<organism evidence="2 3">
    <name type="scientific">Cytobacillus stercorigallinarum</name>
    <dbReference type="NCBI Taxonomy" id="2762240"/>
    <lineage>
        <taxon>Bacteria</taxon>
        <taxon>Bacillati</taxon>
        <taxon>Bacillota</taxon>
        <taxon>Bacilli</taxon>
        <taxon>Bacillales</taxon>
        <taxon>Bacillaceae</taxon>
        <taxon>Cytobacillus</taxon>
    </lineage>
</organism>
<dbReference type="PANTHER" id="PTHR32097:SF15">
    <property type="entry name" value="STRESS RESPONSE PROTEIN SCP2"/>
    <property type="match status" value="1"/>
</dbReference>
<keyword evidence="3" id="KW-1185">Reference proteome</keyword>
<comment type="caution">
    <text evidence="2">The sequence shown here is derived from an EMBL/GenBank/DDBJ whole genome shotgun (WGS) entry which is preliminary data.</text>
</comment>
<protein>
    <submittedName>
        <fullName evidence="2">TerD family protein</fullName>
    </submittedName>
</protein>